<dbReference type="KEGG" id="loa:LOAG_17340"/>
<dbReference type="AlphaFoldDB" id="A0A1S0UIX9"/>
<gene>
    <name evidence="1" type="ORF">LOAG_17340</name>
</gene>
<dbReference type="GeneID" id="31251633"/>
<dbReference type="RefSeq" id="XP_020306394.1">
    <property type="nucleotide sequence ID" value="XM_020449999.1"/>
</dbReference>
<proteinExistence type="predicted"/>
<sequence length="182" mass="20551">MVTNASSAKIEKLVSVPALAFNKRDHFLAYTKKVEWANKLTESKGVSSSEIKDLAMKAYQPIPDNFAPKSNEPIVQQKPLLTTSKIHSNIPRQNDMPVPKENFNKSSHKNDENEYYVIQSVTARSSTQRRSDPYLEGEYLIGPMLAVLSKLFESINIIRSKAPIFIMLKLNIEAYKVSFCVA</sequence>
<dbReference type="EMBL" id="JH712128">
    <property type="protein sequence ID" value="EJD75535.1"/>
    <property type="molecule type" value="Genomic_DNA"/>
</dbReference>
<name>A0A1S0UIX9_LOALO</name>
<dbReference type="CTD" id="31251633"/>
<reference evidence="1" key="1">
    <citation type="submission" date="2012-04" db="EMBL/GenBank/DDBJ databases">
        <title>The Genome Sequence of Loa loa.</title>
        <authorList>
            <consortium name="The Broad Institute Genome Sequencing Platform"/>
            <consortium name="Broad Institute Genome Sequencing Center for Infectious Disease"/>
            <person name="Nutman T.B."/>
            <person name="Fink D.L."/>
            <person name="Russ C."/>
            <person name="Young S."/>
            <person name="Zeng Q."/>
            <person name="Gargeya S."/>
            <person name="Alvarado L."/>
            <person name="Berlin A."/>
            <person name="Chapman S.B."/>
            <person name="Chen Z."/>
            <person name="Freedman E."/>
            <person name="Gellesch M."/>
            <person name="Goldberg J."/>
            <person name="Griggs A."/>
            <person name="Gujja S."/>
            <person name="Heilman E.R."/>
            <person name="Heiman D."/>
            <person name="Howarth C."/>
            <person name="Mehta T."/>
            <person name="Neiman D."/>
            <person name="Pearson M."/>
            <person name="Roberts A."/>
            <person name="Saif S."/>
            <person name="Shea T."/>
            <person name="Shenoy N."/>
            <person name="Sisk P."/>
            <person name="Stolte C."/>
            <person name="Sykes S."/>
            <person name="White J."/>
            <person name="Yandava C."/>
            <person name="Haas B."/>
            <person name="Henn M.R."/>
            <person name="Nusbaum C."/>
            <person name="Birren B."/>
        </authorList>
    </citation>
    <scope>NUCLEOTIDE SEQUENCE [LARGE SCALE GENOMIC DNA]</scope>
</reference>
<evidence type="ECO:0000313" key="1">
    <source>
        <dbReference type="EMBL" id="EJD75535.1"/>
    </source>
</evidence>
<dbReference type="InParanoid" id="A0A1S0UIX9"/>
<protein>
    <submittedName>
        <fullName evidence="1">Uncharacterized protein</fullName>
    </submittedName>
</protein>
<accession>A0A1S0UIX9</accession>
<organism evidence="1">
    <name type="scientific">Loa loa</name>
    <name type="common">Eye worm</name>
    <name type="synonym">Filaria loa</name>
    <dbReference type="NCBI Taxonomy" id="7209"/>
    <lineage>
        <taxon>Eukaryota</taxon>
        <taxon>Metazoa</taxon>
        <taxon>Ecdysozoa</taxon>
        <taxon>Nematoda</taxon>
        <taxon>Chromadorea</taxon>
        <taxon>Rhabditida</taxon>
        <taxon>Spirurina</taxon>
        <taxon>Spiruromorpha</taxon>
        <taxon>Filarioidea</taxon>
        <taxon>Onchocercidae</taxon>
        <taxon>Loa</taxon>
    </lineage>
</organism>